<evidence type="ECO:0000256" key="1">
    <source>
        <dbReference type="SAM" id="SignalP"/>
    </source>
</evidence>
<feature type="signal peptide" evidence="1">
    <location>
        <begin position="1"/>
        <end position="19"/>
    </location>
</feature>
<dbReference type="Proteomes" id="UP001368318">
    <property type="component" value="Chromosome"/>
</dbReference>
<keyword evidence="4" id="KW-1185">Reference proteome</keyword>
<dbReference type="AlphaFoldDB" id="A0AAU6P3M8"/>
<organism evidence="3">
    <name type="scientific">Mangrovimonas cancribranchiae</name>
    <dbReference type="NCBI Taxonomy" id="3080055"/>
    <lineage>
        <taxon>Bacteria</taxon>
        <taxon>Pseudomonadati</taxon>
        <taxon>Bacteroidota</taxon>
        <taxon>Flavobacteriia</taxon>
        <taxon>Flavobacteriales</taxon>
        <taxon>Flavobacteriaceae</taxon>
        <taxon>Mangrovimonas</taxon>
    </lineage>
</organism>
<evidence type="ECO:0000313" key="3">
    <source>
        <dbReference type="EMBL" id="WXA12049.1"/>
    </source>
</evidence>
<reference evidence="3 4" key="1">
    <citation type="submission" date="2023-10" db="EMBL/GenBank/DDBJ databases">
        <title>Culture-based analysis of two novel bacteria associated with mangrove crab gills.</title>
        <authorList>
            <person name="Yang X."/>
            <person name="Garuglieri E."/>
            <person name="Van Goethem M.W."/>
            <person name="Fusi M."/>
            <person name="Marasco R."/>
            <person name="Daffonchio D.G."/>
        </authorList>
    </citation>
    <scope>NUCLEOTIDE SEQUENCE</scope>
    <source>
        <strain evidence="3">UG2-1</strain>
        <strain evidence="2">UG2-2</strain>
        <strain evidence="4">UG2_2</strain>
    </source>
</reference>
<gene>
    <name evidence="3" type="ORF">R3L15_07885</name>
    <name evidence="2" type="ORF">R3L16_13705</name>
</gene>
<feature type="chain" id="PRO_5044712915" description="Lipocalin-like domain-containing protein" evidence="1">
    <location>
        <begin position="20"/>
        <end position="175"/>
    </location>
</feature>
<accession>A0AAU6P3M8</accession>
<evidence type="ECO:0000313" key="2">
    <source>
        <dbReference type="EMBL" id="WXA02790.1"/>
    </source>
</evidence>
<evidence type="ECO:0008006" key="5">
    <source>
        <dbReference type="Google" id="ProtNLM"/>
    </source>
</evidence>
<dbReference type="EMBL" id="CP136924">
    <property type="protein sequence ID" value="WXA02790.1"/>
    <property type="molecule type" value="Genomic_DNA"/>
</dbReference>
<evidence type="ECO:0000313" key="4">
    <source>
        <dbReference type="Proteomes" id="UP001368318"/>
    </source>
</evidence>
<proteinExistence type="predicted"/>
<sequence length="175" mass="19259">MHKFINKLFFLVSLTVVFACSSDQDDVVNNEASGIEGVWRLNEITLETPLDINNDGVASAILFEAPGYLGHSELIINNETSGTIYFSAQTTYSTRDDDGKLFFMITSSTNDDRVDEPINYTLEDGVGIINYDGVESSFIVSENVLSITVANGFIARDQITGDISVSQNLTYTFVK</sequence>
<dbReference type="RefSeq" id="WP_338730982.1">
    <property type="nucleotide sequence ID" value="NZ_CP136924.1"/>
</dbReference>
<dbReference type="PROSITE" id="PS51257">
    <property type="entry name" value="PROKAR_LIPOPROTEIN"/>
    <property type="match status" value="1"/>
</dbReference>
<protein>
    <recommendedName>
        <fullName evidence="5">Lipocalin-like domain-containing protein</fullName>
    </recommendedName>
</protein>
<dbReference type="KEGG" id="mcaa:R3L15_07885"/>
<keyword evidence="1" id="KW-0732">Signal</keyword>
<name>A0AAU6P3M8_9FLAO</name>
<dbReference type="EMBL" id="CP136925">
    <property type="protein sequence ID" value="WXA12049.1"/>
    <property type="molecule type" value="Genomic_DNA"/>
</dbReference>